<keyword evidence="2" id="KW-0326">Glycosidase</keyword>
<dbReference type="STRING" id="744872.Spica_2627"/>
<dbReference type="KEGG" id="scd:Spica_2627"/>
<keyword evidence="1" id="KW-0862">Zinc</keyword>
<accession>F8EZK1</accession>
<dbReference type="InterPro" id="IPR052891">
    <property type="entry name" value="DNA-3mA_glycosylase"/>
</dbReference>
<dbReference type="InterPro" id="IPR005019">
    <property type="entry name" value="Adenine_glyco"/>
</dbReference>
<keyword evidence="2" id="KW-0378">Hydrolase</keyword>
<protein>
    <submittedName>
        <fullName evidence="2">DNA-3-methyladenine glycosylase I</fullName>
        <ecNumber evidence="2">3.2.2.20</ecNumber>
    </submittedName>
</protein>
<keyword evidence="3" id="KW-1185">Reference proteome</keyword>
<dbReference type="PANTHER" id="PTHR30037">
    <property type="entry name" value="DNA-3-METHYLADENINE GLYCOSYLASE 1"/>
    <property type="match status" value="1"/>
</dbReference>
<dbReference type="AlphaFoldDB" id="F8EZK1"/>
<dbReference type="GO" id="GO:0046872">
    <property type="term" value="F:metal ion binding"/>
    <property type="evidence" value="ECO:0007669"/>
    <property type="project" value="UniProtKB-KW"/>
</dbReference>
<proteinExistence type="predicted"/>
<evidence type="ECO:0000313" key="3">
    <source>
        <dbReference type="Proteomes" id="UP000000503"/>
    </source>
</evidence>
<dbReference type="Proteomes" id="UP000000503">
    <property type="component" value="Chromosome"/>
</dbReference>
<dbReference type="eggNOG" id="COG2818">
    <property type="taxonomic scope" value="Bacteria"/>
</dbReference>
<feature type="binding site" evidence="1">
    <location>
        <position position="8"/>
    </location>
    <ligand>
        <name>Zn(2+)</name>
        <dbReference type="ChEBI" id="CHEBI:29105"/>
    </ligand>
</feature>
<dbReference type="GO" id="GO:0008725">
    <property type="term" value="F:DNA-3-methyladenine glycosylase activity"/>
    <property type="evidence" value="ECO:0007669"/>
    <property type="project" value="UniProtKB-EC"/>
</dbReference>
<dbReference type="GO" id="GO:0006284">
    <property type="term" value="P:base-excision repair"/>
    <property type="evidence" value="ECO:0007669"/>
    <property type="project" value="InterPro"/>
</dbReference>
<reference evidence="3" key="1">
    <citation type="journal article" date="2013" name="Stand. Genomic Sci.">
        <title>Genome sequence of the thermophilic fresh-water bacterium Spirochaeta caldaria type strain (H1(T)), reclassification of Spirochaeta caldaria, Spirochaeta stenostrepta, and Spirochaeta zuelzerae in the genus Treponema as Treponema caldaria comb. nov., Treponema stenostrepta comb. nov., and Treponema zuelzerae comb. nov., and emendation of the genus Treponema.</title>
        <authorList>
            <person name="Abt B."/>
            <person name="Goker M."/>
            <person name="Scheuner C."/>
            <person name="Han C."/>
            <person name="Lu M."/>
            <person name="Misra M."/>
            <person name="Lapidus A."/>
            <person name="Nolan M."/>
            <person name="Lucas S."/>
            <person name="Hammon N."/>
            <person name="Deshpande S."/>
            <person name="Cheng J.F."/>
            <person name="Tapia R."/>
            <person name="Goodwin L.A."/>
            <person name="Pitluck S."/>
            <person name="Liolios K."/>
            <person name="Pagani I."/>
            <person name="Ivanova N."/>
            <person name="Mavromatis K."/>
            <person name="Mikhailova N."/>
            <person name="Huntemann M."/>
            <person name="Pati A."/>
            <person name="Chen A."/>
            <person name="Palaniappan K."/>
            <person name="Land M."/>
            <person name="Hauser L."/>
            <person name="Jeffries C.D."/>
            <person name="Rohde M."/>
            <person name="Spring S."/>
            <person name="Gronow S."/>
            <person name="Detter J.C."/>
            <person name="Bristow J."/>
            <person name="Eisen J.A."/>
            <person name="Markowitz V."/>
            <person name="Hugenholtz P."/>
            <person name="Kyrpides N.C."/>
            <person name="Woyke T."/>
            <person name="Klenk H.P."/>
        </authorList>
    </citation>
    <scope>NUCLEOTIDE SEQUENCE</scope>
    <source>
        <strain evidence="3">ATCC 51460 / DSM 7334 / H1</strain>
    </source>
</reference>
<feature type="binding site" evidence="1">
    <location>
        <position position="183"/>
    </location>
    <ligand>
        <name>Zn(2+)</name>
        <dbReference type="ChEBI" id="CHEBI:29105"/>
    </ligand>
</feature>
<dbReference type="EC" id="3.2.2.20" evidence="2"/>
<dbReference type="EMBL" id="CP002868">
    <property type="protein sequence ID" value="AEJ20725.1"/>
    <property type="molecule type" value="Genomic_DNA"/>
</dbReference>
<dbReference type="InterPro" id="IPR011257">
    <property type="entry name" value="DNA_glycosylase"/>
</dbReference>
<dbReference type="HOGENOM" id="CLU_083758_1_0_12"/>
<gene>
    <name evidence="2" type="ordered locus">Spica_2627</name>
</gene>
<dbReference type="PANTHER" id="PTHR30037:SF4">
    <property type="entry name" value="DNA-3-METHYLADENINE GLYCOSYLASE I"/>
    <property type="match status" value="1"/>
</dbReference>
<organism evidence="2 3">
    <name type="scientific">Gracilinema caldarium (strain ATCC 51460 / DSM 7334 / H1)</name>
    <name type="common">Treponema caldarium</name>
    <dbReference type="NCBI Taxonomy" id="744872"/>
    <lineage>
        <taxon>Bacteria</taxon>
        <taxon>Pseudomonadati</taxon>
        <taxon>Spirochaetota</taxon>
        <taxon>Spirochaetia</taxon>
        <taxon>Spirochaetales</taxon>
        <taxon>Breznakiellaceae</taxon>
        <taxon>Gracilinema</taxon>
    </lineage>
</organism>
<sequence length="192" mass="22326">MNDSLQRCPWCLSDSEYQQYHDYEWGVPLHDEQKLFSLLILEGAQAGLSWITILKRRKGYLDAMDNLDPDKLARYNDSDITRLMLDSRIIQNRRKLESAVSNARAFLAMKERGISFSNWLWAWVEDRPIQNHWSSLSEVPAVTPLSDTISRELKRLGFTFVGPTIIYAYMQSAGLVNDHLVQCYRHYELLPG</sequence>
<evidence type="ECO:0000256" key="1">
    <source>
        <dbReference type="PIRSR" id="PIRSR605019-1"/>
    </source>
</evidence>
<feature type="binding site" evidence="1">
    <location>
        <position position="179"/>
    </location>
    <ligand>
        <name>Zn(2+)</name>
        <dbReference type="ChEBI" id="CHEBI:29105"/>
    </ligand>
</feature>
<dbReference type="SUPFAM" id="SSF48150">
    <property type="entry name" value="DNA-glycosylase"/>
    <property type="match status" value="1"/>
</dbReference>
<evidence type="ECO:0000313" key="2">
    <source>
        <dbReference type="EMBL" id="AEJ20725.1"/>
    </source>
</evidence>
<feature type="binding site" evidence="1">
    <location>
        <position position="21"/>
    </location>
    <ligand>
        <name>Zn(2+)</name>
        <dbReference type="ChEBI" id="CHEBI:29105"/>
    </ligand>
</feature>
<dbReference type="Pfam" id="PF03352">
    <property type="entry name" value="Adenine_glyco"/>
    <property type="match status" value="1"/>
</dbReference>
<name>F8EZK1_GRAC1</name>
<keyword evidence="1" id="KW-0479">Metal-binding</keyword>
<dbReference type="Gene3D" id="1.10.340.30">
    <property type="entry name" value="Hypothetical protein, domain 2"/>
    <property type="match status" value="1"/>
</dbReference>